<dbReference type="STRING" id="1563681.BFP71_13955"/>
<dbReference type="PROSITE" id="PS50110">
    <property type="entry name" value="RESPONSE_REGULATORY"/>
    <property type="match status" value="1"/>
</dbReference>
<evidence type="ECO:0000259" key="3">
    <source>
        <dbReference type="PROSITE" id="PS50930"/>
    </source>
</evidence>
<dbReference type="OrthoDB" id="1646880at2"/>
<feature type="domain" description="HTH LytTR-type" evidence="3">
    <location>
        <begin position="140"/>
        <end position="206"/>
    </location>
</feature>
<dbReference type="SMART" id="SM00850">
    <property type="entry name" value="LytTR"/>
    <property type="match status" value="1"/>
</dbReference>
<dbReference type="InterPro" id="IPR011006">
    <property type="entry name" value="CheY-like_superfamily"/>
</dbReference>
<dbReference type="InterPro" id="IPR001789">
    <property type="entry name" value="Sig_transdc_resp-reg_receiver"/>
</dbReference>
<dbReference type="GO" id="GO:0000156">
    <property type="term" value="F:phosphorelay response regulator activity"/>
    <property type="evidence" value="ECO:0007669"/>
    <property type="project" value="TreeGrafter"/>
</dbReference>
<feature type="domain" description="Response regulatory" evidence="2">
    <location>
        <begin position="4"/>
        <end position="115"/>
    </location>
</feature>
<dbReference type="InterPro" id="IPR007492">
    <property type="entry name" value="LytTR_DNA-bd_dom"/>
</dbReference>
<dbReference type="PROSITE" id="PS50930">
    <property type="entry name" value="HTH_LYTTR"/>
    <property type="match status" value="1"/>
</dbReference>
<dbReference type="Pfam" id="PF04397">
    <property type="entry name" value="LytTR"/>
    <property type="match status" value="1"/>
</dbReference>
<organism evidence="4 5">
    <name type="scientific">Roseivirga misakiensis</name>
    <dbReference type="NCBI Taxonomy" id="1563681"/>
    <lineage>
        <taxon>Bacteria</taxon>
        <taxon>Pseudomonadati</taxon>
        <taxon>Bacteroidota</taxon>
        <taxon>Cytophagia</taxon>
        <taxon>Cytophagales</taxon>
        <taxon>Roseivirgaceae</taxon>
        <taxon>Roseivirga</taxon>
    </lineage>
</organism>
<keyword evidence="5" id="KW-1185">Reference proteome</keyword>
<dbReference type="SUPFAM" id="SSF52172">
    <property type="entry name" value="CheY-like"/>
    <property type="match status" value="1"/>
</dbReference>
<dbReference type="InterPro" id="IPR051271">
    <property type="entry name" value="2C-system_Tx_regulators"/>
</dbReference>
<dbReference type="EMBL" id="MDGQ01000005">
    <property type="protein sequence ID" value="OEK04565.1"/>
    <property type="molecule type" value="Genomic_DNA"/>
</dbReference>
<dbReference type="AlphaFoldDB" id="A0A1E5SZM8"/>
<dbReference type="Pfam" id="PF00072">
    <property type="entry name" value="Response_reg"/>
    <property type="match status" value="1"/>
</dbReference>
<proteinExistence type="predicted"/>
<dbReference type="GO" id="GO:0003677">
    <property type="term" value="F:DNA binding"/>
    <property type="evidence" value="ECO:0007669"/>
    <property type="project" value="UniProtKB-KW"/>
</dbReference>
<gene>
    <name evidence="4" type="ORF">BFP71_13955</name>
</gene>
<dbReference type="PANTHER" id="PTHR45526">
    <property type="entry name" value="TRANSCRIPTIONAL REGULATORY PROTEIN DPIA"/>
    <property type="match status" value="1"/>
</dbReference>
<dbReference type="SMART" id="SM00448">
    <property type="entry name" value="REC"/>
    <property type="match status" value="1"/>
</dbReference>
<dbReference type="Gene3D" id="2.40.50.1020">
    <property type="entry name" value="LytTr DNA-binding domain"/>
    <property type="match status" value="1"/>
</dbReference>
<evidence type="ECO:0000313" key="5">
    <source>
        <dbReference type="Proteomes" id="UP000095552"/>
    </source>
</evidence>
<evidence type="ECO:0000313" key="4">
    <source>
        <dbReference type="EMBL" id="OEK04565.1"/>
    </source>
</evidence>
<keyword evidence="1" id="KW-0597">Phosphoprotein</keyword>
<keyword evidence="4" id="KW-0238">DNA-binding</keyword>
<dbReference type="RefSeq" id="WP_069836070.1">
    <property type="nucleotide sequence ID" value="NZ_MDGQ01000005.1"/>
</dbReference>
<protein>
    <submittedName>
        <fullName evidence="4">DNA-binding response regulator</fullName>
    </submittedName>
</protein>
<evidence type="ECO:0000256" key="1">
    <source>
        <dbReference type="PROSITE-ProRule" id="PRU00169"/>
    </source>
</evidence>
<evidence type="ECO:0000259" key="2">
    <source>
        <dbReference type="PROSITE" id="PS50110"/>
    </source>
</evidence>
<dbReference type="Proteomes" id="UP000095552">
    <property type="component" value="Unassembled WGS sequence"/>
</dbReference>
<dbReference type="Gene3D" id="3.40.50.2300">
    <property type="match status" value="1"/>
</dbReference>
<name>A0A1E5SZM8_9BACT</name>
<reference evidence="4 5" key="1">
    <citation type="submission" date="2016-08" db="EMBL/GenBank/DDBJ databases">
        <title>Draft genome of Fabibacter sp. strain SK-8.</title>
        <authorList>
            <person name="Wong S.-K."/>
            <person name="Hamasaki K."/>
            <person name="Yoshizawa S."/>
        </authorList>
    </citation>
    <scope>NUCLEOTIDE SEQUENCE [LARGE SCALE GENOMIC DNA]</scope>
    <source>
        <strain evidence="4 5">SK-8</strain>
    </source>
</reference>
<accession>A0A1E5SZM8</accession>
<sequence>MKIDCLIVDDEPLAVQLLTAHVNQVPMLNLIGTCSNAIEAMEKVKSEPVDLLFLDIQMPMLSGIDFLKSLDNPPKVIFTTAFREYAMSGYELDIVDYLLKPITFERFFKAINKYLKQIDNNSPAKAHSLPIEEPKPEEFLFVNVNKKHVKVNFQEIVYIESLKDYIKINLVDGSVITKDKISDFEAKLSGQFLRVHRSYIVNKQHITAFTAQDIELGRQEIPIGVSYKRIVDHWLKS</sequence>
<feature type="modified residue" description="4-aspartylphosphate" evidence="1">
    <location>
        <position position="55"/>
    </location>
</feature>
<comment type="caution">
    <text evidence="4">The sequence shown here is derived from an EMBL/GenBank/DDBJ whole genome shotgun (WGS) entry which is preliminary data.</text>
</comment>
<dbReference type="PANTHER" id="PTHR45526:SF1">
    <property type="entry name" value="TRANSCRIPTIONAL REGULATORY PROTEIN DCUR-RELATED"/>
    <property type="match status" value="1"/>
</dbReference>
<dbReference type="FunFam" id="3.40.50.2300:FF:000051">
    <property type="entry name" value="Two-component response regulator yehT"/>
    <property type="match status" value="1"/>
</dbReference>